<dbReference type="AlphaFoldDB" id="A0A562THH8"/>
<reference evidence="2 3" key="1">
    <citation type="submission" date="2019-07" db="EMBL/GenBank/DDBJ databases">
        <title>Genomic Encyclopedia of Archaeal and Bacterial Type Strains, Phase II (KMG-II): from individual species to whole genera.</title>
        <authorList>
            <person name="Goeker M."/>
        </authorList>
    </citation>
    <scope>NUCLEOTIDE SEQUENCE [LARGE SCALE GENOMIC DNA]</scope>
    <source>
        <strain evidence="2 3">ATCC BAA-252</strain>
    </source>
</reference>
<evidence type="ECO:0000256" key="1">
    <source>
        <dbReference type="SAM" id="Phobius"/>
    </source>
</evidence>
<sequence>MRSRDTLLAVIMLIALVGLFVLLFNVDIGLDTKTLGTYAFGTILVFGIVNVVIGLTTKNRD</sequence>
<keyword evidence="1" id="KW-0472">Membrane</keyword>
<keyword evidence="3" id="KW-1185">Reference proteome</keyword>
<accession>A0A562THH8</accession>
<comment type="caution">
    <text evidence="2">The sequence shown here is derived from an EMBL/GenBank/DDBJ whole genome shotgun (WGS) entry which is preliminary data.</text>
</comment>
<proteinExistence type="predicted"/>
<evidence type="ECO:0000313" key="3">
    <source>
        <dbReference type="Proteomes" id="UP000320593"/>
    </source>
</evidence>
<protein>
    <submittedName>
        <fullName evidence="2">Uncharacterized protein</fullName>
    </submittedName>
</protein>
<feature type="transmembrane region" description="Helical" evidence="1">
    <location>
        <begin position="7"/>
        <end position="26"/>
    </location>
</feature>
<gene>
    <name evidence="2" type="ORF">JM93_00362</name>
</gene>
<feature type="transmembrane region" description="Helical" evidence="1">
    <location>
        <begin position="38"/>
        <end position="57"/>
    </location>
</feature>
<dbReference type="Proteomes" id="UP000320593">
    <property type="component" value="Unassembled WGS sequence"/>
</dbReference>
<name>A0A562THH8_9HYPH</name>
<keyword evidence="1" id="KW-0812">Transmembrane</keyword>
<evidence type="ECO:0000313" key="2">
    <source>
        <dbReference type="EMBL" id="TWI92813.1"/>
    </source>
</evidence>
<organism evidence="2 3">
    <name type="scientific">Roseibium hamelinense</name>
    <dbReference type="NCBI Taxonomy" id="150831"/>
    <lineage>
        <taxon>Bacteria</taxon>
        <taxon>Pseudomonadati</taxon>
        <taxon>Pseudomonadota</taxon>
        <taxon>Alphaproteobacteria</taxon>
        <taxon>Hyphomicrobiales</taxon>
        <taxon>Stappiaceae</taxon>
        <taxon>Roseibium</taxon>
    </lineage>
</organism>
<keyword evidence="1" id="KW-1133">Transmembrane helix</keyword>
<dbReference type="EMBL" id="VLLF01000001">
    <property type="protein sequence ID" value="TWI92813.1"/>
    <property type="molecule type" value="Genomic_DNA"/>
</dbReference>